<feature type="signal peptide" evidence="1">
    <location>
        <begin position="1"/>
        <end position="26"/>
    </location>
</feature>
<dbReference type="PROSITE" id="PS51318">
    <property type="entry name" value="TAT"/>
    <property type="match status" value="1"/>
</dbReference>
<dbReference type="PROSITE" id="PS00798">
    <property type="entry name" value="ALDOKETO_REDUCTASE_1"/>
    <property type="match status" value="1"/>
</dbReference>
<dbReference type="PROSITE" id="PS00062">
    <property type="entry name" value="ALDOKETO_REDUCTASE_2"/>
    <property type="match status" value="1"/>
</dbReference>
<dbReference type="PANTHER" id="PTHR43827">
    <property type="entry name" value="2,5-DIKETO-D-GLUCONIC ACID REDUCTASE"/>
    <property type="match status" value="1"/>
</dbReference>
<evidence type="ECO:0000313" key="4">
    <source>
        <dbReference type="Proteomes" id="UP001434737"/>
    </source>
</evidence>
<dbReference type="PRINTS" id="PR00069">
    <property type="entry name" value="ALDKETRDTASE"/>
</dbReference>
<name>A0ABZ3F221_9HELI</name>
<reference evidence="3 4" key="1">
    <citation type="submission" date="2024-02" db="EMBL/GenBank/DDBJ databases">
        <title>Genome and pathogenicity analysis of Helicobacter mastomyrinus isolated from mice.</title>
        <authorList>
            <person name="Zhu L."/>
        </authorList>
    </citation>
    <scope>NUCLEOTIDE SEQUENCE [LARGE SCALE GENOMIC DNA]</scope>
    <source>
        <strain evidence="3 4">Hm-17</strain>
    </source>
</reference>
<dbReference type="InterPro" id="IPR023210">
    <property type="entry name" value="NADP_OxRdtase_dom"/>
</dbReference>
<keyword evidence="1" id="KW-0732">Signal</keyword>
<accession>A0ABZ3F221</accession>
<organism evidence="3 4">
    <name type="scientific">Helicobacter mastomyrinus</name>
    <dbReference type="NCBI Taxonomy" id="287948"/>
    <lineage>
        <taxon>Bacteria</taxon>
        <taxon>Pseudomonadati</taxon>
        <taxon>Campylobacterota</taxon>
        <taxon>Epsilonproteobacteria</taxon>
        <taxon>Campylobacterales</taxon>
        <taxon>Helicobacteraceae</taxon>
        <taxon>Helicobacter</taxon>
    </lineage>
</organism>
<feature type="chain" id="PRO_5046646166" evidence="1">
    <location>
        <begin position="27"/>
        <end position="319"/>
    </location>
</feature>
<dbReference type="InterPro" id="IPR006311">
    <property type="entry name" value="TAT_signal"/>
</dbReference>
<dbReference type="RefSeq" id="WP_295700230.1">
    <property type="nucleotide sequence ID" value="NZ_CP145316.1"/>
</dbReference>
<dbReference type="PANTHER" id="PTHR43827:SF13">
    <property type="entry name" value="ALDO_KETO REDUCTASE FAMILY PROTEIN"/>
    <property type="match status" value="1"/>
</dbReference>
<dbReference type="CDD" id="cd19071">
    <property type="entry name" value="AKR_AKR1-5-like"/>
    <property type="match status" value="1"/>
</dbReference>
<sequence>MIHRRDFLKTALVGAGLMAMPSFLSAQAKAKNAILNQTFTLNDGVKIPKLGLGVWKIDDSIIEGVIKEAFHIGYRHIDTAQAYQNERGVGAAVNQAIKNGLKREEIFITSKVRAEYKDKKSATDSIDKSLKTMKLEYIDLMLIHTPQPWSDFRGGDYFKENIAVWEALEAAKKAGKVRSIGVSNFLQKDLKNLFVNTSTKPSVNQVLAHIGNTPFDLIDFCKKQGIYVEAYSPIAHGELLKDSRIVKMAQKYQVSPAQICIRYTLELGLISLPKSKTPAYIAQNAAVDFKISKADLEILKKLDFKGYGAFSTTPVFSGK</sequence>
<dbReference type="Gene3D" id="3.20.20.100">
    <property type="entry name" value="NADP-dependent oxidoreductase domain"/>
    <property type="match status" value="1"/>
</dbReference>
<dbReference type="PIRSF" id="PIRSF000097">
    <property type="entry name" value="AKR"/>
    <property type="match status" value="1"/>
</dbReference>
<evidence type="ECO:0000313" key="3">
    <source>
        <dbReference type="EMBL" id="XAM17138.1"/>
    </source>
</evidence>
<dbReference type="InterPro" id="IPR020471">
    <property type="entry name" value="AKR"/>
</dbReference>
<keyword evidence="4" id="KW-1185">Reference proteome</keyword>
<dbReference type="EMBL" id="CP145316">
    <property type="protein sequence ID" value="XAM17138.1"/>
    <property type="molecule type" value="Genomic_DNA"/>
</dbReference>
<gene>
    <name evidence="3" type="ORF">V3I05_05435</name>
</gene>
<evidence type="ECO:0000259" key="2">
    <source>
        <dbReference type="Pfam" id="PF00248"/>
    </source>
</evidence>
<dbReference type="Proteomes" id="UP001434737">
    <property type="component" value="Chromosome"/>
</dbReference>
<dbReference type="InterPro" id="IPR018170">
    <property type="entry name" value="Aldo/ket_reductase_CS"/>
</dbReference>
<dbReference type="SUPFAM" id="SSF51430">
    <property type="entry name" value="NAD(P)-linked oxidoreductase"/>
    <property type="match status" value="1"/>
</dbReference>
<dbReference type="Pfam" id="PF00248">
    <property type="entry name" value="Aldo_ket_red"/>
    <property type="match status" value="1"/>
</dbReference>
<evidence type="ECO:0000256" key="1">
    <source>
        <dbReference type="SAM" id="SignalP"/>
    </source>
</evidence>
<dbReference type="InterPro" id="IPR036812">
    <property type="entry name" value="NAD(P)_OxRdtase_dom_sf"/>
</dbReference>
<feature type="domain" description="NADP-dependent oxidoreductase" evidence="2">
    <location>
        <begin position="50"/>
        <end position="302"/>
    </location>
</feature>
<proteinExistence type="predicted"/>
<protein>
    <submittedName>
        <fullName evidence="3">Aldo/keto reductase</fullName>
    </submittedName>
</protein>